<feature type="domain" description="BD-FAE-like" evidence="2">
    <location>
        <begin position="55"/>
        <end position="167"/>
    </location>
</feature>
<dbReference type="InterPro" id="IPR029058">
    <property type="entry name" value="AB_hydrolase_fold"/>
</dbReference>
<dbReference type="EMBL" id="CP001708">
    <property type="protein sequence ID" value="ACV29603.1"/>
    <property type="molecule type" value="Genomic_DNA"/>
</dbReference>
<dbReference type="STRING" id="525919.Apre_1582"/>
<keyword evidence="1" id="KW-0378">Hydrolase</keyword>
<dbReference type="GO" id="GO:0016787">
    <property type="term" value="F:hydrolase activity"/>
    <property type="evidence" value="ECO:0007669"/>
    <property type="project" value="UniProtKB-KW"/>
</dbReference>
<evidence type="ECO:0000256" key="1">
    <source>
        <dbReference type="ARBA" id="ARBA00022801"/>
    </source>
</evidence>
<protein>
    <submittedName>
        <fullName evidence="3">Esterase/lipase-like protein</fullName>
    </submittedName>
</protein>
<dbReference type="AlphaFoldDB" id="C7REJ0"/>
<sequence length="300" mass="34301">MVDDLYPNYSLEEIIEGMETNDKKRLALQNYPTDGVIVRADLSYIDDGDEFHNFDIYYNEDLKGKPIPTLINIHGGGLVYGTKELDKNMNVEFARRGFNVLGLNYRLNPSVNLREQISDIISALSYIYKNYKDLGLSIDRTFISADSAGCYLAMAAFAIINSRKLQSLFDLECPDIEINGMIFISPMTRLEEGGSLSIINDMVVNALDKKEEKAYAKNMISILDKVEVCPILIQTSSEDFIRDHSYKLREYLDKRGAFYEFIDFGKGKDYELGHVFPVCYPKYPKSQMAIEQMVLFLNKI</sequence>
<dbReference type="InterPro" id="IPR049492">
    <property type="entry name" value="BD-FAE-like_dom"/>
</dbReference>
<keyword evidence="4" id="KW-1185">Reference proteome</keyword>
<proteinExistence type="predicted"/>
<dbReference type="Proteomes" id="UP000002294">
    <property type="component" value="Chromosome"/>
</dbReference>
<evidence type="ECO:0000313" key="4">
    <source>
        <dbReference type="Proteomes" id="UP000002294"/>
    </source>
</evidence>
<accession>C7REJ0</accession>
<name>C7REJ0_ANAPD</name>
<gene>
    <name evidence="3" type="ordered locus">Apre_1582</name>
</gene>
<organism evidence="3 4">
    <name type="scientific">Anaerococcus prevotii (strain ATCC 9321 / DSM 20548 / JCM 6508 / NCTC 11806 / PC1)</name>
    <name type="common">Peptostreptococcus prevotii</name>
    <name type="synonym">Peptococcus prevotii</name>
    <dbReference type="NCBI Taxonomy" id="525919"/>
    <lineage>
        <taxon>Bacteria</taxon>
        <taxon>Bacillati</taxon>
        <taxon>Bacillota</taxon>
        <taxon>Tissierellia</taxon>
        <taxon>Tissierellales</taxon>
        <taxon>Peptoniphilaceae</taxon>
        <taxon>Anaerococcus</taxon>
    </lineage>
</organism>
<dbReference type="PANTHER" id="PTHR48081">
    <property type="entry name" value="AB HYDROLASE SUPERFAMILY PROTEIN C4A8.06C"/>
    <property type="match status" value="1"/>
</dbReference>
<dbReference type="OrthoDB" id="24847at2"/>
<dbReference type="Gene3D" id="3.40.50.1820">
    <property type="entry name" value="alpha/beta hydrolase"/>
    <property type="match status" value="1"/>
</dbReference>
<dbReference type="HOGENOM" id="CLU_012494_0_0_9"/>
<dbReference type="SUPFAM" id="SSF53474">
    <property type="entry name" value="alpha/beta-Hydrolases"/>
    <property type="match status" value="1"/>
</dbReference>
<dbReference type="KEGG" id="apr:Apre_1582"/>
<dbReference type="RefSeq" id="WP_015778499.1">
    <property type="nucleotide sequence ID" value="NC_013171.1"/>
</dbReference>
<evidence type="ECO:0000313" key="3">
    <source>
        <dbReference type="EMBL" id="ACV29603.1"/>
    </source>
</evidence>
<evidence type="ECO:0000259" key="2">
    <source>
        <dbReference type="Pfam" id="PF20434"/>
    </source>
</evidence>
<reference evidence="3 4" key="1">
    <citation type="journal article" date="2009" name="Stand. Genomic Sci.">
        <title>Complete genome sequence of Anaerococcus prevotii type strain (PC1).</title>
        <authorList>
            <person name="Labutti K."/>
            <person name="Pukall R."/>
            <person name="Steenblock K."/>
            <person name="Glavina Del Rio T."/>
            <person name="Tice H."/>
            <person name="Copeland A."/>
            <person name="Cheng J.F."/>
            <person name="Lucas S."/>
            <person name="Chen F."/>
            <person name="Nolan M."/>
            <person name="Bruce D."/>
            <person name="Goodwin L."/>
            <person name="Pitluck S."/>
            <person name="Ivanova N."/>
            <person name="Mavromatis K."/>
            <person name="Ovchinnikova G."/>
            <person name="Pati A."/>
            <person name="Chen A."/>
            <person name="Palaniappan K."/>
            <person name="Land M."/>
            <person name="Hauser L."/>
            <person name="Chang Y.J."/>
            <person name="Jeffries C.D."/>
            <person name="Chain P."/>
            <person name="Saunders E."/>
            <person name="Brettin T."/>
            <person name="Detter J.C."/>
            <person name="Han C."/>
            <person name="Goker M."/>
            <person name="Bristow J."/>
            <person name="Eisen J.A."/>
            <person name="Markowitz V."/>
            <person name="Hugenholtz P."/>
            <person name="Kyrpides N.C."/>
            <person name="Klenk H.P."/>
            <person name="Lapidus A."/>
        </authorList>
    </citation>
    <scope>NUCLEOTIDE SEQUENCE [LARGE SCALE GENOMIC DNA]</scope>
    <source>
        <strain evidence="4">ATCC 9321 / DSM 20548 / JCM 6508 / NCTC 11806 / PC1</strain>
    </source>
</reference>
<dbReference type="InterPro" id="IPR050300">
    <property type="entry name" value="GDXG_lipolytic_enzyme"/>
</dbReference>
<dbReference type="eggNOG" id="COG0657">
    <property type="taxonomic scope" value="Bacteria"/>
</dbReference>
<dbReference type="Pfam" id="PF20434">
    <property type="entry name" value="BD-FAE"/>
    <property type="match status" value="1"/>
</dbReference>